<comment type="caution">
    <text evidence="2">The sequence shown here is derived from an EMBL/GenBank/DDBJ whole genome shotgun (WGS) entry which is preliminary data.</text>
</comment>
<evidence type="ECO:0000313" key="3">
    <source>
        <dbReference type="Proteomes" id="UP000712080"/>
    </source>
</evidence>
<organism evidence="2 3">
    <name type="scientific">Flavobacterium silvaticum</name>
    <dbReference type="NCBI Taxonomy" id="1852020"/>
    <lineage>
        <taxon>Bacteria</taxon>
        <taxon>Pseudomonadati</taxon>
        <taxon>Bacteroidota</taxon>
        <taxon>Flavobacteriia</taxon>
        <taxon>Flavobacteriales</taxon>
        <taxon>Flavobacteriaceae</taxon>
        <taxon>Flavobacterium</taxon>
    </lineage>
</organism>
<dbReference type="AlphaFoldDB" id="A0A972FL37"/>
<feature type="compositionally biased region" description="Basic and acidic residues" evidence="1">
    <location>
        <begin position="260"/>
        <end position="276"/>
    </location>
</feature>
<feature type="compositionally biased region" description="Acidic residues" evidence="1">
    <location>
        <begin position="171"/>
        <end position="182"/>
    </location>
</feature>
<evidence type="ECO:0000256" key="1">
    <source>
        <dbReference type="SAM" id="MobiDB-lite"/>
    </source>
</evidence>
<reference evidence="2" key="1">
    <citation type="submission" date="2020-02" db="EMBL/GenBank/DDBJ databases">
        <title>Flavobacterium sp. genome.</title>
        <authorList>
            <person name="Jung H.S."/>
            <person name="Baek J.H."/>
            <person name="Jeon C.O."/>
        </authorList>
    </citation>
    <scope>NUCLEOTIDE SEQUENCE</scope>
    <source>
        <strain evidence="2">SE-s28</strain>
    </source>
</reference>
<protein>
    <submittedName>
        <fullName evidence="2">Uncharacterized protein</fullName>
    </submittedName>
</protein>
<dbReference type="Proteomes" id="UP000712080">
    <property type="component" value="Unassembled WGS sequence"/>
</dbReference>
<evidence type="ECO:0000313" key="2">
    <source>
        <dbReference type="EMBL" id="NMH27723.1"/>
    </source>
</evidence>
<feature type="region of interest" description="Disordered" evidence="1">
    <location>
        <begin position="105"/>
        <end position="214"/>
    </location>
</feature>
<keyword evidence="3" id="KW-1185">Reference proteome</keyword>
<dbReference type="RefSeq" id="WP_169526724.1">
    <property type="nucleotide sequence ID" value="NZ_JAAMPU010000102.1"/>
</dbReference>
<sequence>MKKKLEADLISLAHKILQLKNKEDVAVLQQEALKLYEKLSVLRFVEEHFESGEPTIGREIIEEKLEAYEPVQQTASEEKPESSKISAAADVASVIEQLAASKSVADDELDEIYDVEEPETVSEESEPETEEDVTEAEESATLEVESPTFETAVALEQPEAQKEAEAATAEESPENEPEEETKEETVSTDPFAPVFQLDFDAPPAPANKYDEPAPSFTFDDLLGKDYADPVFVTPDELHQETSAKSEEKTEPAWTQPIAEETAKTEEAKPEVDDIWSRRPFETKPEFDKPIGSSGTLNDKLSKGITIGLNDRIAFMKNLFNNSSEDYNRVLSQLMTIDTYSEARRFIQEMVKPDYNNWQGKEEFEERFMEIVEKRFL</sequence>
<feature type="compositionally biased region" description="Basic and acidic residues" evidence="1">
    <location>
        <begin position="237"/>
        <end position="250"/>
    </location>
</feature>
<gene>
    <name evidence="2" type="ORF">G6047_06740</name>
</gene>
<accession>A0A972FL37</accession>
<name>A0A972FL37_9FLAO</name>
<proteinExistence type="predicted"/>
<dbReference type="EMBL" id="JAAMPU010000102">
    <property type="protein sequence ID" value="NMH27723.1"/>
    <property type="molecule type" value="Genomic_DNA"/>
</dbReference>
<feature type="region of interest" description="Disordered" evidence="1">
    <location>
        <begin position="237"/>
        <end position="276"/>
    </location>
</feature>
<feature type="compositionally biased region" description="Acidic residues" evidence="1">
    <location>
        <begin position="106"/>
        <end position="140"/>
    </location>
</feature>